<dbReference type="GO" id="GO:0006508">
    <property type="term" value="P:proteolysis"/>
    <property type="evidence" value="ECO:0007669"/>
    <property type="project" value="UniProtKB-KW"/>
</dbReference>
<feature type="compositionally biased region" description="Polar residues" evidence="5">
    <location>
        <begin position="1"/>
        <end position="10"/>
    </location>
</feature>
<evidence type="ECO:0000256" key="4">
    <source>
        <dbReference type="ARBA" id="ARBA00022807"/>
    </source>
</evidence>
<reference evidence="7" key="1">
    <citation type="submission" date="2021-04" db="EMBL/GenBank/DDBJ databases">
        <authorList>
            <person name="Chebbi M.A.C M."/>
        </authorList>
    </citation>
    <scope>NUCLEOTIDE SEQUENCE</scope>
</reference>
<keyword evidence="2 7" id="KW-0645">Protease</keyword>
<feature type="domain" description="Ubiquitin-like protease family profile" evidence="6">
    <location>
        <begin position="181"/>
        <end position="341"/>
    </location>
</feature>
<sequence length="606" mass="68741">MESADPSTVGMSDDFERDNQKDVDVESSQTQLNCDELINSEIIMDFTDWSTDISLQEVIINDEAFAYMVEDDNFDMLEYENIVNALNETLIEKQSPEPLNEELQAAVESIKIYNEISGNMSHIIEEEKKLLSNFFRNNFNNKCGDKNESSIGTTTIDSLLKLHKEHLGDNDEHLFTTNVGMNIRVMDLKKLVPPNKLNDEVINLYLKIISNVSLVDTYVFDTHFYPQLNKGFTYVEKWTKNVDILAKNIIFIPIHLGNHWTLCVVDVTDSTIWYYDSLGGKNEKTLNIIETYLTTKEKQQCPKEYSAAKPRKWAKKHAKNIPLQNNDYDCGVFVCYYAKQLSMLKPITNINTANMKPFRTLMLQDILETYEPLSPSANDQNKQLSEETIGVYLYQSANYHQGSLGLFTHQQTGLQCTAIATYAIAALPNQLSNVTAKDLDDILIGGDKYYLQCRVAASEDMLNIDELLSNILIKNQLVVMAQKNDVCYGSLVTQNPLSCLYTNIIQKVLPKIEKNSGFLFITQGKTVAFKYLNSPHSNEQHFFLFNSHSVDKNNCLVENNTNGKAQLFQCCGPLALAKALLAGANLNCEPNNSFWGIYQIKFSINT</sequence>
<dbReference type="InterPro" id="IPR003653">
    <property type="entry name" value="Peptidase_C48_C"/>
</dbReference>
<name>A0A8J2HUJ8_COTCN</name>
<evidence type="ECO:0000256" key="5">
    <source>
        <dbReference type="SAM" id="MobiDB-lite"/>
    </source>
</evidence>
<organism evidence="7 8">
    <name type="scientific">Cotesia congregata</name>
    <name type="common">Parasitoid wasp</name>
    <name type="synonym">Apanteles congregatus</name>
    <dbReference type="NCBI Taxonomy" id="51543"/>
    <lineage>
        <taxon>Eukaryota</taxon>
        <taxon>Metazoa</taxon>
        <taxon>Ecdysozoa</taxon>
        <taxon>Arthropoda</taxon>
        <taxon>Hexapoda</taxon>
        <taxon>Insecta</taxon>
        <taxon>Pterygota</taxon>
        <taxon>Neoptera</taxon>
        <taxon>Endopterygota</taxon>
        <taxon>Hymenoptera</taxon>
        <taxon>Apocrita</taxon>
        <taxon>Ichneumonoidea</taxon>
        <taxon>Braconidae</taxon>
        <taxon>Microgastrinae</taxon>
        <taxon>Cotesia</taxon>
    </lineage>
</organism>
<dbReference type="GO" id="GO:0016926">
    <property type="term" value="P:protein desumoylation"/>
    <property type="evidence" value="ECO:0007669"/>
    <property type="project" value="TreeGrafter"/>
</dbReference>
<dbReference type="PROSITE" id="PS50600">
    <property type="entry name" value="ULP_PROTEASE"/>
    <property type="match status" value="1"/>
</dbReference>
<keyword evidence="8" id="KW-1185">Reference proteome</keyword>
<keyword evidence="4" id="KW-0788">Thiol protease</keyword>
<dbReference type="InterPro" id="IPR038765">
    <property type="entry name" value="Papain-like_cys_pep_sf"/>
</dbReference>
<accession>A0A8J2HUJ8</accession>
<dbReference type="Gene3D" id="3.40.395.10">
    <property type="entry name" value="Adenoviral Proteinase, Chain A"/>
    <property type="match status" value="1"/>
</dbReference>
<dbReference type="EMBL" id="CAJNRD030001124">
    <property type="protein sequence ID" value="CAG5109348.1"/>
    <property type="molecule type" value="Genomic_DNA"/>
</dbReference>
<evidence type="ECO:0000259" key="6">
    <source>
        <dbReference type="PROSITE" id="PS50600"/>
    </source>
</evidence>
<dbReference type="Pfam" id="PF02902">
    <property type="entry name" value="Peptidase_C48"/>
    <property type="match status" value="1"/>
</dbReference>
<evidence type="ECO:0000313" key="7">
    <source>
        <dbReference type="EMBL" id="CAG5109348.1"/>
    </source>
</evidence>
<dbReference type="AlphaFoldDB" id="A0A8J2HUJ8"/>
<dbReference type="GO" id="GO:0016929">
    <property type="term" value="F:deSUMOylase activity"/>
    <property type="evidence" value="ECO:0007669"/>
    <property type="project" value="TreeGrafter"/>
</dbReference>
<protein>
    <submittedName>
        <fullName evidence="7">Similar to Senp1: Sentrin-specific protease 1 (Mus musculus)</fullName>
    </submittedName>
</protein>
<evidence type="ECO:0000256" key="1">
    <source>
        <dbReference type="ARBA" id="ARBA00005234"/>
    </source>
</evidence>
<proteinExistence type="inferred from homology"/>
<evidence type="ECO:0000256" key="2">
    <source>
        <dbReference type="ARBA" id="ARBA00022670"/>
    </source>
</evidence>
<dbReference type="Gene3D" id="3.90.70.120">
    <property type="match status" value="1"/>
</dbReference>
<comment type="similarity">
    <text evidence="1">Belongs to the peptidase C48 family.</text>
</comment>
<evidence type="ECO:0000256" key="3">
    <source>
        <dbReference type="ARBA" id="ARBA00022801"/>
    </source>
</evidence>
<dbReference type="PANTHER" id="PTHR12606">
    <property type="entry name" value="SENTRIN/SUMO-SPECIFIC PROTEASE"/>
    <property type="match status" value="1"/>
</dbReference>
<dbReference type="PANTHER" id="PTHR12606:SF141">
    <property type="entry name" value="GH15225P-RELATED"/>
    <property type="match status" value="1"/>
</dbReference>
<dbReference type="Proteomes" id="UP000786811">
    <property type="component" value="Unassembled WGS sequence"/>
</dbReference>
<comment type="caution">
    <text evidence="7">The sequence shown here is derived from an EMBL/GenBank/DDBJ whole genome shotgun (WGS) entry which is preliminary data.</text>
</comment>
<dbReference type="SUPFAM" id="SSF54001">
    <property type="entry name" value="Cysteine proteinases"/>
    <property type="match status" value="1"/>
</dbReference>
<feature type="region of interest" description="Disordered" evidence="5">
    <location>
        <begin position="1"/>
        <end position="28"/>
    </location>
</feature>
<keyword evidence="3" id="KW-0378">Hydrolase</keyword>
<evidence type="ECO:0000313" key="8">
    <source>
        <dbReference type="Proteomes" id="UP000786811"/>
    </source>
</evidence>
<gene>
    <name evidence="7" type="ORF">HICCMSTLAB_LOCUS13984</name>
</gene>
<dbReference type="GO" id="GO:0005634">
    <property type="term" value="C:nucleus"/>
    <property type="evidence" value="ECO:0007669"/>
    <property type="project" value="TreeGrafter"/>
</dbReference>
<dbReference type="OrthoDB" id="1939479at2759"/>